<dbReference type="FunFam" id="3.40.50.720:FF:000045">
    <property type="entry name" value="1-deoxy-D-xylulose 5-phosphate reductoisomerase"/>
    <property type="match status" value="1"/>
</dbReference>
<name>A0A7X6DTJ1_9BACT</name>
<feature type="binding site" evidence="9">
    <location>
        <position position="10"/>
    </location>
    <ligand>
        <name>NADPH</name>
        <dbReference type="ChEBI" id="CHEBI:57783"/>
    </ligand>
</feature>
<feature type="binding site" evidence="9">
    <location>
        <position position="216"/>
    </location>
    <ligand>
        <name>1-deoxy-D-xylulose 5-phosphate</name>
        <dbReference type="ChEBI" id="CHEBI:57792"/>
    </ligand>
</feature>
<keyword evidence="7 9" id="KW-0414">Isoprene biosynthesis</keyword>
<keyword evidence="4 9" id="KW-0521">NADP</keyword>
<comment type="cofactor">
    <cofactor evidence="9">
        <name>Mg(2+)</name>
        <dbReference type="ChEBI" id="CHEBI:18420"/>
    </cofactor>
    <cofactor evidence="9">
        <name>Mn(2+)</name>
        <dbReference type="ChEBI" id="CHEBI:29035"/>
    </cofactor>
</comment>
<dbReference type="InterPro" id="IPR013512">
    <property type="entry name" value="DXP_reductoisomerase_N"/>
</dbReference>
<feature type="binding site" evidence="9">
    <location>
        <position position="38"/>
    </location>
    <ligand>
        <name>NADPH</name>
        <dbReference type="ChEBI" id="CHEBI:57783"/>
    </ligand>
</feature>
<comment type="similarity">
    <text evidence="2 9">Belongs to the DXR family.</text>
</comment>
<dbReference type="HAMAP" id="MF_00183">
    <property type="entry name" value="DXP_reductoisom"/>
    <property type="match status" value="1"/>
</dbReference>
<feature type="binding site" evidence="9">
    <location>
        <position position="13"/>
    </location>
    <ligand>
        <name>NADPH</name>
        <dbReference type="ChEBI" id="CHEBI:57783"/>
    </ligand>
</feature>
<evidence type="ECO:0000256" key="7">
    <source>
        <dbReference type="ARBA" id="ARBA00023229"/>
    </source>
</evidence>
<keyword evidence="9" id="KW-0460">Magnesium</keyword>
<dbReference type="Pfam" id="PF13288">
    <property type="entry name" value="DXPR_C"/>
    <property type="match status" value="1"/>
</dbReference>
<dbReference type="InterPro" id="IPR013644">
    <property type="entry name" value="DXP_reductoisomerase_C"/>
</dbReference>
<dbReference type="NCBIfam" id="TIGR00243">
    <property type="entry name" value="Dxr"/>
    <property type="match status" value="1"/>
</dbReference>
<comment type="catalytic activity">
    <reaction evidence="8">
        <text>2-C-methyl-D-erythritol 4-phosphate + NADP(+) = 1-deoxy-D-xylulose 5-phosphate + NADPH + H(+)</text>
        <dbReference type="Rhea" id="RHEA:13717"/>
        <dbReference type="ChEBI" id="CHEBI:15378"/>
        <dbReference type="ChEBI" id="CHEBI:57783"/>
        <dbReference type="ChEBI" id="CHEBI:57792"/>
        <dbReference type="ChEBI" id="CHEBI:58262"/>
        <dbReference type="ChEBI" id="CHEBI:58349"/>
        <dbReference type="EC" id="1.1.1.267"/>
    </reaction>
    <physiologicalReaction direction="right-to-left" evidence="8">
        <dbReference type="Rhea" id="RHEA:13719"/>
    </physiologicalReaction>
</comment>
<keyword evidence="14" id="KW-1185">Reference proteome</keyword>
<dbReference type="PANTHER" id="PTHR30525">
    <property type="entry name" value="1-DEOXY-D-XYLULOSE 5-PHOSPHATE REDUCTOISOMERASE"/>
    <property type="match status" value="1"/>
</dbReference>
<dbReference type="EMBL" id="VTOW01000005">
    <property type="protein sequence ID" value="NKE73127.1"/>
    <property type="molecule type" value="Genomic_DNA"/>
</dbReference>
<dbReference type="SUPFAM" id="SSF69055">
    <property type="entry name" value="1-deoxy-D-xylulose-5-phosphate reductoisomerase, C-terminal domain"/>
    <property type="match status" value="1"/>
</dbReference>
<dbReference type="InterPro" id="IPR036291">
    <property type="entry name" value="NAD(P)-bd_dom_sf"/>
</dbReference>
<feature type="binding site" evidence="9">
    <location>
        <position position="148"/>
    </location>
    <ligand>
        <name>Mn(2+)</name>
        <dbReference type="ChEBI" id="CHEBI:29035"/>
    </ligand>
</feature>
<feature type="binding site" evidence="9">
    <location>
        <position position="11"/>
    </location>
    <ligand>
        <name>NADPH</name>
        <dbReference type="ChEBI" id="CHEBI:57783"/>
    </ligand>
</feature>
<evidence type="ECO:0000256" key="8">
    <source>
        <dbReference type="ARBA" id="ARBA00048543"/>
    </source>
</evidence>
<evidence type="ECO:0000256" key="5">
    <source>
        <dbReference type="ARBA" id="ARBA00023002"/>
    </source>
</evidence>
<keyword evidence="3 9" id="KW-0479">Metal-binding</keyword>
<dbReference type="SUPFAM" id="SSF51735">
    <property type="entry name" value="NAD(P)-binding Rossmann-fold domains"/>
    <property type="match status" value="1"/>
</dbReference>
<evidence type="ECO:0000259" key="11">
    <source>
        <dbReference type="Pfam" id="PF08436"/>
    </source>
</evidence>
<dbReference type="GO" id="GO:0030604">
    <property type="term" value="F:1-deoxy-D-xylulose-5-phosphate reductoisomerase activity"/>
    <property type="evidence" value="ECO:0007669"/>
    <property type="project" value="UniProtKB-UniRule"/>
</dbReference>
<evidence type="ECO:0000313" key="13">
    <source>
        <dbReference type="EMBL" id="NKE73127.1"/>
    </source>
</evidence>
<dbReference type="Pfam" id="PF02670">
    <property type="entry name" value="DXP_reductoisom"/>
    <property type="match status" value="1"/>
</dbReference>
<dbReference type="Gene3D" id="1.10.1740.10">
    <property type="match status" value="1"/>
</dbReference>
<dbReference type="GO" id="GO:0070402">
    <property type="term" value="F:NADPH binding"/>
    <property type="evidence" value="ECO:0007669"/>
    <property type="project" value="InterPro"/>
</dbReference>
<evidence type="ECO:0000256" key="4">
    <source>
        <dbReference type="ARBA" id="ARBA00022857"/>
    </source>
</evidence>
<feature type="binding site" evidence="9">
    <location>
        <position position="124"/>
    </location>
    <ligand>
        <name>NADPH</name>
        <dbReference type="ChEBI" id="CHEBI:57783"/>
    </ligand>
</feature>
<feature type="binding site" evidence="9">
    <location>
        <position position="123"/>
    </location>
    <ligand>
        <name>1-deoxy-D-xylulose 5-phosphate</name>
        <dbReference type="ChEBI" id="CHEBI:57792"/>
    </ligand>
</feature>
<proteinExistence type="inferred from homology"/>
<sequence>MKKIVILGSTGSIGTNTLDVIRRFPDHFQVVGLTARSNNVKLEEQIRRFKPKVVSLSDEKAALALGKKFRRAGVEVLAGEAGTVEVARMAESDLVVSGMVGGAGLLPTFSAVQSGKSVALANKETLVMAGEIIQREALRKKVQILPIDSEHSAIFQVMVSERPQDVRRIILTASGGPLLRFSNKAKRTVSPREALAHPTWKMGPKISIDSATLMNKGFEIMEARWLFDAPPEKIDVVIHHQSIIHSMVEFVDRSVVAQMGLPDMRVPISYALHYPERAPLSLPSLSLDEIGQLTFEKPDLKAFPLLSCAYEALKAGGSVPAVLNAANEEAVEAFLSEKIGFLNIHKVIRRTMDAHLPTAIRTLDDVISADRGARLEARRQIQRCSA</sequence>
<dbReference type="GO" id="GO:0051484">
    <property type="term" value="P:isopentenyl diphosphate biosynthetic process, methylerythritol 4-phosphate pathway involved in terpenoid biosynthetic process"/>
    <property type="evidence" value="ECO:0007669"/>
    <property type="project" value="TreeGrafter"/>
</dbReference>
<dbReference type="SUPFAM" id="SSF55347">
    <property type="entry name" value="Glyceraldehyde-3-phosphate dehydrogenase-like, C-terminal domain"/>
    <property type="match status" value="1"/>
</dbReference>
<feature type="binding site" evidence="9">
    <location>
        <position position="210"/>
    </location>
    <ligand>
        <name>1-deoxy-D-xylulose 5-phosphate</name>
        <dbReference type="ChEBI" id="CHEBI:57792"/>
    </ligand>
</feature>
<gene>
    <name evidence="9" type="primary">dxr</name>
    <name evidence="13" type="ORF">MNODULE_20435</name>
</gene>
<comment type="caution">
    <text evidence="13">The sequence shown here is derived from an EMBL/GenBank/DDBJ whole genome shotgun (WGS) entry which is preliminary data.</text>
</comment>
<dbReference type="Proteomes" id="UP000534783">
    <property type="component" value="Unassembled WGS sequence"/>
</dbReference>
<dbReference type="InterPro" id="IPR003821">
    <property type="entry name" value="DXP_reductoisomerase"/>
</dbReference>
<dbReference type="RefSeq" id="WP_168063069.1">
    <property type="nucleotide sequence ID" value="NZ_VTOW01000005.1"/>
</dbReference>
<evidence type="ECO:0000259" key="10">
    <source>
        <dbReference type="Pfam" id="PF02670"/>
    </source>
</evidence>
<feature type="binding site" evidence="9">
    <location>
        <position position="215"/>
    </location>
    <ligand>
        <name>1-deoxy-D-xylulose 5-phosphate</name>
        <dbReference type="ChEBI" id="CHEBI:57792"/>
    </ligand>
</feature>
<feature type="binding site" evidence="9">
    <location>
        <position position="219"/>
    </location>
    <ligand>
        <name>1-deoxy-D-xylulose 5-phosphate</name>
        <dbReference type="ChEBI" id="CHEBI:57792"/>
    </ligand>
</feature>
<keyword evidence="5 9" id="KW-0560">Oxidoreductase</keyword>
<dbReference type="InterPro" id="IPR026877">
    <property type="entry name" value="DXPR_C"/>
</dbReference>
<dbReference type="UniPathway" id="UPA00056">
    <property type="reaction ID" value="UER00092"/>
</dbReference>
<keyword evidence="13" id="KW-0413">Isomerase</keyword>
<dbReference type="AlphaFoldDB" id="A0A7X6DTJ1"/>
<dbReference type="PIRSF" id="PIRSF006205">
    <property type="entry name" value="Dxp_reductismrs"/>
    <property type="match status" value="1"/>
</dbReference>
<dbReference type="GO" id="GO:0016853">
    <property type="term" value="F:isomerase activity"/>
    <property type="evidence" value="ECO:0007669"/>
    <property type="project" value="UniProtKB-KW"/>
</dbReference>
<feature type="binding site" evidence="9">
    <location>
        <position position="150"/>
    </location>
    <ligand>
        <name>Mn(2+)</name>
        <dbReference type="ChEBI" id="CHEBI:29035"/>
    </ligand>
</feature>
<comment type="caution">
    <text evidence="9">Lacks conserved residue(s) required for the propagation of feature annotation.</text>
</comment>
<dbReference type="NCBIfam" id="NF009114">
    <property type="entry name" value="PRK12464.1"/>
    <property type="match status" value="1"/>
</dbReference>
<dbReference type="EC" id="1.1.1.267" evidence="9"/>
<feature type="binding site" evidence="9">
    <location>
        <position position="122"/>
    </location>
    <ligand>
        <name>NADPH</name>
        <dbReference type="ChEBI" id="CHEBI:57783"/>
    </ligand>
</feature>
<comment type="function">
    <text evidence="9">Catalyzes the NADPH-dependent rearrangement and reduction of 1-deoxy-D-xylulose-5-phosphate (DXP) to 2-C-methyl-D-erythritol 4-phosphate (MEP).</text>
</comment>
<evidence type="ECO:0000256" key="1">
    <source>
        <dbReference type="ARBA" id="ARBA00005094"/>
    </source>
</evidence>
<feature type="binding site" evidence="9">
    <location>
        <position position="197"/>
    </location>
    <ligand>
        <name>1-deoxy-D-xylulose 5-phosphate</name>
        <dbReference type="ChEBI" id="CHEBI:57792"/>
    </ligand>
</feature>
<feature type="binding site" evidence="9">
    <location>
        <position position="203"/>
    </location>
    <ligand>
        <name>NADPH</name>
        <dbReference type="ChEBI" id="CHEBI:57783"/>
    </ligand>
</feature>
<evidence type="ECO:0000256" key="9">
    <source>
        <dbReference type="HAMAP-Rule" id="MF_00183"/>
    </source>
</evidence>
<dbReference type="InterPro" id="IPR036169">
    <property type="entry name" value="DXPR_C_sf"/>
</dbReference>
<evidence type="ECO:0000259" key="12">
    <source>
        <dbReference type="Pfam" id="PF13288"/>
    </source>
</evidence>
<feature type="domain" description="DXP reductoisomerase C-terminal" evidence="12">
    <location>
        <begin position="259"/>
        <end position="374"/>
    </location>
</feature>
<dbReference type="PANTHER" id="PTHR30525:SF0">
    <property type="entry name" value="1-DEOXY-D-XYLULOSE 5-PHOSPHATE REDUCTOISOMERASE, CHLOROPLASTIC"/>
    <property type="match status" value="1"/>
</dbReference>
<keyword evidence="6 9" id="KW-0464">Manganese</keyword>
<organism evidence="13 14">
    <name type="scientific">Candidatus Manganitrophus noduliformans</name>
    <dbReference type="NCBI Taxonomy" id="2606439"/>
    <lineage>
        <taxon>Bacteria</taxon>
        <taxon>Pseudomonadati</taxon>
        <taxon>Nitrospirota</taxon>
        <taxon>Nitrospiria</taxon>
        <taxon>Candidatus Troglogloeales</taxon>
        <taxon>Candidatus Manganitrophaceae</taxon>
        <taxon>Candidatus Manganitrophus</taxon>
    </lineage>
</organism>
<feature type="domain" description="1-deoxy-D-xylulose 5-phosphate reductoisomerase N-terminal" evidence="10">
    <location>
        <begin position="4"/>
        <end position="130"/>
    </location>
</feature>
<evidence type="ECO:0000256" key="3">
    <source>
        <dbReference type="ARBA" id="ARBA00022723"/>
    </source>
</evidence>
<evidence type="ECO:0000313" key="14">
    <source>
        <dbReference type="Proteomes" id="UP000534783"/>
    </source>
</evidence>
<feature type="binding site" evidence="9">
    <location>
        <position position="219"/>
    </location>
    <ligand>
        <name>Mn(2+)</name>
        <dbReference type="ChEBI" id="CHEBI:29035"/>
    </ligand>
</feature>
<feature type="binding site" evidence="9">
    <location>
        <position position="150"/>
    </location>
    <ligand>
        <name>1-deoxy-D-xylulose 5-phosphate</name>
        <dbReference type="ChEBI" id="CHEBI:57792"/>
    </ligand>
</feature>
<dbReference type="GO" id="GO:0030145">
    <property type="term" value="F:manganese ion binding"/>
    <property type="evidence" value="ECO:0007669"/>
    <property type="project" value="TreeGrafter"/>
</dbReference>
<reference evidence="13 14" key="1">
    <citation type="journal article" date="2020" name="Nature">
        <title>Bacterial chemolithoautotrophy via manganese oxidation.</title>
        <authorList>
            <person name="Yu H."/>
            <person name="Leadbetter J.R."/>
        </authorList>
    </citation>
    <scope>NUCLEOTIDE SEQUENCE [LARGE SCALE GENOMIC DNA]</scope>
    <source>
        <strain evidence="13 14">Mn-1</strain>
    </source>
</reference>
<dbReference type="Gene3D" id="3.40.50.720">
    <property type="entry name" value="NAD(P)-binding Rossmann-like Domain"/>
    <property type="match status" value="1"/>
</dbReference>
<evidence type="ECO:0000256" key="6">
    <source>
        <dbReference type="ARBA" id="ARBA00023211"/>
    </source>
</evidence>
<evidence type="ECO:0000256" key="2">
    <source>
        <dbReference type="ARBA" id="ARBA00006825"/>
    </source>
</evidence>
<protein>
    <recommendedName>
        <fullName evidence="9">1-deoxy-D-xylulose 5-phosphate reductoisomerase</fullName>
        <shortName evidence="9">DXP reductoisomerase</shortName>
        <ecNumber evidence="9">1.1.1.267</ecNumber>
    </recommendedName>
    <alternativeName>
        <fullName evidence="9">1-deoxyxylulose-5-phosphate reductoisomerase</fullName>
    </alternativeName>
    <alternativeName>
        <fullName evidence="9">2-C-methyl-D-erythritol 4-phosphate synthase</fullName>
    </alternativeName>
</protein>
<feature type="binding site" evidence="9">
    <location>
        <position position="174"/>
    </location>
    <ligand>
        <name>1-deoxy-D-xylulose 5-phosphate</name>
        <dbReference type="ChEBI" id="CHEBI:57792"/>
    </ligand>
</feature>
<feature type="binding site" evidence="9">
    <location>
        <position position="12"/>
    </location>
    <ligand>
        <name>NADPH</name>
        <dbReference type="ChEBI" id="CHEBI:57783"/>
    </ligand>
</feature>
<feature type="domain" description="1-deoxy-D-xylulose 5-phosphate reductoisomerase C-terminal" evidence="11">
    <location>
        <begin position="144"/>
        <end position="227"/>
    </location>
</feature>
<feature type="binding site" evidence="9">
    <location>
        <position position="149"/>
    </location>
    <ligand>
        <name>1-deoxy-D-xylulose 5-phosphate</name>
        <dbReference type="ChEBI" id="CHEBI:57792"/>
    </ligand>
</feature>
<comment type="pathway">
    <text evidence="1 9">Isoprenoid biosynthesis; isopentenyl diphosphate biosynthesis via DXP pathway; isopentenyl diphosphate from 1-deoxy-D-xylulose 5-phosphate: step 1/6.</text>
</comment>
<dbReference type="Pfam" id="PF08436">
    <property type="entry name" value="DXP_redisom_C"/>
    <property type="match status" value="1"/>
</dbReference>
<accession>A0A7X6DTJ1</accession>